<organism evidence="3 4">
    <name type="scientific">Aquamicrobium aerolatum DSM 21857</name>
    <dbReference type="NCBI Taxonomy" id="1121003"/>
    <lineage>
        <taxon>Bacteria</taxon>
        <taxon>Pseudomonadati</taxon>
        <taxon>Pseudomonadota</taxon>
        <taxon>Alphaproteobacteria</taxon>
        <taxon>Hyphomicrobiales</taxon>
        <taxon>Phyllobacteriaceae</taxon>
        <taxon>Aerobium</taxon>
    </lineage>
</organism>
<dbReference type="Gene3D" id="1.10.10.2830">
    <property type="match status" value="1"/>
</dbReference>
<dbReference type="AlphaFoldDB" id="A0A1I3IAZ2"/>
<dbReference type="CDD" id="cd16405">
    <property type="entry name" value="RepB_like_N"/>
    <property type="match status" value="1"/>
</dbReference>
<dbReference type="NCBIfam" id="TIGR00180">
    <property type="entry name" value="parB_part"/>
    <property type="match status" value="1"/>
</dbReference>
<evidence type="ECO:0000313" key="3">
    <source>
        <dbReference type="EMBL" id="SFI44953.1"/>
    </source>
</evidence>
<dbReference type="Pfam" id="PF02195">
    <property type="entry name" value="ParB_N"/>
    <property type="match status" value="1"/>
</dbReference>
<sequence length="339" mass="37640">MARKNLLVSLTERKLTAVNPAEEAPEASLSPAMERNRGRGAFGAITRSIDELAEKAQAVKEFEARLLDGETVIDLDPGLIDVSFIADRLDDDSEAFEELLAAIRERGQDSPVLVRPHPQAEGRYMTVFGHRRVRAAKALDRKVRAVIKQLDDRAHVIAQGQENSARADLSFIEKAVFAHSLETRGYDRDVIMSALSVDKTVVSKMLSVAKDMPTDLVASIGAARASGRDRWYRLAVKLRDDDVASRARKIAQTSDFVALDSDRRLEFLAAELDRAEVKPGRRAQDAHTWRAADKTVAVATKVGRQGMTLQLTDRDAKPFGTWLSDNLDNLYDAFRKSNQ</sequence>
<dbReference type="Proteomes" id="UP000242763">
    <property type="component" value="Unassembled WGS sequence"/>
</dbReference>
<evidence type="ECO:0000259" key="2">
    <source>
        <dbReference type="SMART" id="SM00470"/>
    </source>
</evidence>
<dbReference type="InterPro" id="IPR017819">
    <property type="entry name" value="Plasmid_partition_RepB"/>
</dbReference>
<dbReference type="PANTHER" id="PTHR33375:SF1">
    <property type="entry name" value="CHROMOSOME-PARTITIONING PROTEIN PARB-RELATED"/>
    <property type="match status" value="1"/>
</dbReference>
<dbReference type="InterPro" id="IPR050336">
    <property type="entry name" value="Chromosome_partition/occlusion"/>
</dbReference>
<reference evidence="4" key="1">
    <citation type="submission" date="2016-10" db="EMBL/GenBank/DDBJ databases">
        <authorList>
            <person name="Varghese N."/>
            <person name="Submissions S."/>
        </authorList>
    </citation>
    <scope>NUCLEOTIDE SEQUENCE [LARGE SCALE GENOMIC DNA]</scope>
    <source>
        <strain evidence="4">DSM 21857</strain>
    </source>
</reference>
<dbReference type="Pfam" id="PF07506">
    <property type="entry name" value="RepB"/>
    <property type="match status" value="1"/>
</dbReference>
<dbReference type="SUPFAM" id="SSF109709">
    <property type="entry name" value="KorB DNA-binding domain-like"/>
    <property type="match status" value="1"/>
</dbReference>
<dbReference type="GO" id="GO:0003677">
    <property type="term" value="F:DNA binding"/>
    <property type="evidence" value="ECO:0007669"/>
    <property type="project" value="InterPro"/>
</dbReference>
<dbReference type="InterPro" id="IPR036086">
    <property type="entry name" value="ParB/Sulfiredoxin_sf"/>
</dbReference>
<keyword evidence="4" id="KW-1185">Reference proteome</keyword>
<dbReference type="SUPFAM" id="SSF110849">
    <property type="entry name" value="ParB/Sulfiredoxin"/>
    <property type="match status" value="1"/>
</dbReference>
<evidence type="ECO:0000256" key="1">
    <source>
        <dbReference type="ARBA" id="ARBA00006295"/>
    </source>
</evidence>
<dbReference type="SMART" id="SM00470">
    <property type="entry name" value="ParB"/>
    <property type="match status" value="1"/>
</dbReference>
<dbReference type="STRING" id="1121003.SAMN03080618_00482"/>
<proteinExistence type="inferred from homology"/>
<dbReference type="PANTHER" id="PTHR33375">
    <property type="entry name" value="CHROMOSOME-PARTITIONING PROTEIN PARB-RELATED"/>
    <property type="match status" value="1"/>
</dbReference>
<dbReference type="RefSeq" id="WP_175556612.1">
    <property type="nucleotide sequence ID" value="NZ_FORF01000002.1"/>
</dbReference>
<dbReference type="InterPro" id="IPR037972">
    <property type="entry name" value="RepB_N"/>
</dbReference>
<comment type="similarity">
    <text evidence="1">Belongs to the ParB family.</text>
</comment>
<dbReference type="NCBIfam" id="TIGR03454">
    <property type="entry name" value="partition_RepB"/>
    <property type="match status" value="1"/>
</dbReference>
<name>A0A1I3IAZ2_9HYPH</name>
<dbReference type="Gene3D" id="3.90.1530.30">
    <property type="match status" value="1"/>
</dbReference>
<gene>
    <name evidence="3" type="ORF">SAMN03080618_00482</name>
</gene>
<dbReference type="GO" id="GO:0005694">
    <property type="term" value="C:chromosome"/>
    <property type="evidence" value="ECO:0007669"/>
    <property type="project" value="TreeGrafter"/>
</dbReference>
<dbReference type="GO" id="GO:0007059">
    <property type="term" value="P:chromosome segregation"/>
    <property type="evidence" value="ECO:0007669"/>
    <property type="project" value="TreeGrafter"/>
</dbReference>
<dbReference type="InterPro" id="IPR004437">
    <property type="entry name" value="ParB/RepB/Spo0J"/>
</dbReference>
<feature type="domain" description="ParB-like N-terminal" evidence="2">
    <location>
        <begin position="73"/>
        <end position="164"/>
    </location>
</feature>
<accession>A0A1I3IAZ2</accession>
<evidence type="ECO:0000313" key="4">
    <source>
        <dbReference type="Proteomes" id="UP000242763"/>
    </source>
</evidence>
<dbReference type="EMBL" id="FORF01000002">
    <property type="protein sequence ID" value="SFI44953.1"/>
    <property type="molecule type" value="Genomic_DNA"/>
</dbReference>
<dbReference type="InterPro" id="IPR011111">
    <property type="entry name" value="Plasmid_RepB"/>
</dbReference>
<protein>
    <submittedName>
        <fullName evidence="3">Chromosome partitioning protein, ParB family</fullName>
    </submittedName>
</protein>
<dbReference type="InterPro" id="IPR003115">
    <property type="entry name" value="ParB_N"/>
</dbReference>